<reference evidence="8" key="1">
    <citation type="journal article" date="2019" name="G3 (Bethesda)">
        <title>Genome Assemblies of Two Rare Opportunistic Yeast Pathogens: Diutina rugosa (syn. Candida rugosa) and Trichomonascus ciferrii (syn. Candida ciferrii).</title>
        <authorList>
            <person name="Mixao V."/>
            <person name="Saus E."/>
            <person name="Hansen A.P."/>
            <person name="Lass-Florl C."/>
            <person name="Gabaldon T."/>
        </authorList>
    </citation>
    <scope>NUCLEOTIDE SEQUENCE</scope>
    <source>
        <strain evidence="8">CBS 4856</strain>
    </source>
</reference>
<feature type="region of interest" description="Disordered" evidence="6">
    <location>
        <begin position="572"/>
        <end position="591"/>
    </location>
</feature>
<evidence type="ECO:0000256" key="3">
    <source>
        <dbReference type="ARBA" id="ARBA00022692"/>
    </source>
</evidence>
<comment type="caution">
    <text evidence="8">The sequence shown here is derived from an EMBL/GenBank/DDBJ whole genome shotgun (WGS) entry which is preliminary data.</text>
</comment>
<comment type="subcellular location">
    <subcellularLocation>
        <location evidence="1">Membrane</location>
        <topology evidence="1">Multi-pass membrane protein</topology>
    </subcellularLocation>
</comment>
<evidence type="ECO:0000256" key="6">
    <source>
        <dbReference type="SAM" id="MobiDB-lite"/>
    </source>
</evidence>
<dbReference type="Pfam" id="PF04791">
    <property type="entry name" value="LMBR1"/>
    <property type="match status" value="1"/>
</dbReference>
<feature type="transmembrane region" description="Helical" evidence="7">
    <location>
        <begin position="87"/>
        <end position="109"/>
    </location>
</feature>
<gene>
    <name evidence="8" type="ORF">TRICI_001183</name>
</gene>
<dbReference type="AlphaFoldDB" id="A0A642VAN3"/>
<feature type="transmembrane region" description="Helical" evidence="7">
    <location>
        <begin position="380"/>
        <end position="399"/>
    </location>
</feature>
<feature type="transmembrane region" description="Helical" evidence="7">
    <location>
        <begin position="115"/>
        <end position="134"/>
    </location>
</feature>
<feature type="transmembrane region" description="Helical" evidence="7">
    <location>
        <begin position="429"/>
        <end position="446"/>
    </location>
</feature>
<proteinExistence type="inferred from homology"/>
<accession>A0A642VAN3</accession>
<dbReference type="OrthoDB" id="203099at2759"/>
<keyword evidence="9" id="KW-1185">Reference proteome</keyword>
<evidence type="ECO:0000256" key="4">
    <source>
        <dbReference type="ARBA" id="ARBA00022989"/>
    </source>
</evidence>
<evidence type="ECO:0000256" key="7">
    <source>
        <dbReference type="SAM" id="Phobius"/>
    </source>
</evidence>
<dbReference type="Proteomes" id="UP000761534">
    <property type="component" value="Unassembled WGS sequence"/>
</dbReference>
<feature type="transmembrane region" description="Helical" evidence="7">
    <location>
        <begin position="337"/>
        <end position="359"/>
    </location>
</feature>
<dbReference type="InterPro" id="IPR006876">
    <property type="entry name" value="LMBR1-like_membr_prot"/>
</dbReference>
<protein>
    <submittedName>
        <fullName evidence="8">Uncharacterized protein</fullName>
    </submittedName>
</protein>
<feature type="transmembrane region" description="Helical" evidence="7">
    <location>
        <begin position="46"/>
        <end position="66"/>
    </location>
</feature>
<keyword evidence="3 7" id="KW-0812">Transmembrane</keyword>
<dbReference type="PANTHER" id="PTHR21355">
    <property type="entry name" value="G-PROTEIN COUPLED RECEPTOR-ASSOCIATED PROTEIN LMBRD2"/>
    <property type="match status" value="1"/>
</dbReference>
<feature type="compositionally biased region" description="Low complexity" evidence="6">
    <location>
        <begin position="522"/>
        <end position="532"/>
    </location>
</feature>
<feature type="region of interest" description="Disordered" evidence="6">
    <location>
        <begin position="490"/>
        <end position="549"/>
    </location>
</feature>
<feature type="compositionally biased region" description="Basic and acidic residues" evidence="6">
    <location>
        <begin position="507"/>
        <end position="521"/>
    </location>
</feature>
<keyword evidence="4 7" id="KW-1133">Transmembrane helix</keyword>
<dbReference type="EMBL" id="SWFS01000091">
    <property type="protein sequence ID" value="KAA8916657.1"/>
    <property type="molecule type" value="Genomic_DNA"/>
</dbReference>
<feature type="compositionally biased region" description="Polar residues" evidence="6">
    <location>
        <begin position="574"/>
        <end position="591"/>
    </location>
</feature>
<feature type="transmembrane region" description="Helical" evidence="7">
    <location>
        <begin position="299"/>
        <end position="317"/>
    </location>
</feature>
<dbReference type="VEuPathDB" id="FungiDB:TRICI_001183"/>
<sequence length="591" mass="67019">MVPLFLAVYIPCSIVILVPVDLLSSSQNSHPLFYLSERVRLVLWRIIYWLAFVLTWLIMPVLQYYCESGYHEPWKRFKDALRRNLRFQLSMLGAGVIGLVYVILTSGLSPGSIKALVIALSHCYALLLAIWLLGHGLVNVPRTLWQEAEPKDLLQFRYKNASRVSDIFAESQATYANVAAEIKALAPYKDCEYLDWIDELLDEVHEGPTVPRTGNSQTTVDRSMINEQYLSSLASRFYKAKARTIRYEADWQKLLKDCSKAEDIINARTEGKSLVFRFAKTSLPPRMAYIYFTMIQPKLLKLLAVLLAAMSAILVWSEAAHGTFLSVVNIMVSNSHGVGQQLLSTLILGFMCVCDFASLTSIRIFNVYALVHRSSDTSSLIFYAMYACRLTVPLSYNYLTLVSSKESVFEEFLGKSINLTPLGKYYNDMLPRLVIIPVLLTLFHFYDRIKNLLGFGMAFDDEPDEDGTCGSVVEGRALVERALTDPRSHYAISNIVPPSDSSGPRSSFDRFEDRPRPRESRVSQSPQPSQSAQEHRVLGRNQPTDRANEAYNNIKSFFGSLGRQAQNRFEELTQRNSDSQLPRWSRLNSNN</sequence>
<dbReference type="GO" id="GO:0016020">
    <property type="term" value="C:membrane"/>
    <property type="evidence" value="ECO:0007669"/>
    <property type="project" value="UniProtKB-SubCell"/>
</dbReference>
<evidence type="ECO:0000256" key="1">
    <source>
        <dbReference type="ARBA" id="ARBA00004141"/>
    </source>
</evidence>
<evidence type="ECO:0000256" key="5">
    <source>
        <dbReference type="ARBA" id="ARBA00023136"/>
    </source>
</evidence>
<dbReference type="PANTHER" id="PTHR21355:SF0">
    <property type="entry name" value="G-PROTEIN COUPLED RECEPTOR-ASSOCIATED PROTEIN LMBRD2"/>
    <property type="match status" value="1"/>
</dbReference>
<comment type="similarity">
    <text evidence="2">Belongs to the LIMR family.</text>
</comment>
<organism evidence="8 9">
    <name type="scientific">Trichomonascus ciferrii</name>
    <dbReference type="NCBI Taxonomy" id="44093"/>
    <lineage>
        <taxon>Eukaryota</taxon>
        <taxon>Fungi</taxon>
        <taxon>Dikarya</taxon>
        <taxon>Ascomycota</taxon>
        <taxon>Saccharomycotina</taxon>
        <taxon>Dipodascomycetes</taxon>
        <taxon>Dipodascales</taxon>
        <taxon>Trichomonascaceae</taxon>
        <taxon>Trichomonascus</taxon>
        <taxon>Trichomonascus ciferrii complex</taxon>
    </lineage>
</organism>
<dbReference type="InterPro" id="IPR051584">
    <property type="entry name" value="GPCR-associated_LMBR1"/>
</dbReference>
<evidence type="ECO:0000256" key="2">
    <source>
        <dbReference type="ARBA" id="ARBA00010487"/>
    </source>
</evidence>
<keyword evidence="5 7" id="KW-0472">Membrane</keyword>
<name>A0A642VAN3_9ASCO</name>
<evidence type="ECO:0000313" key="9">
    <source>
        <dbReference type="Proteomes" id="UP000761534"/>
    </source>
</evidence>
<evidence type="ECO:0000313" key="8">
    <source>
        <dbReference type="EMBL" id="KAA8916657.1"/>
    </source>
</evidence>